<gene>
    <name evidence="7" type="ORF">TRAPUB_7501</name>
</gene>
<evidence type="ECO:0000256" key="2">
    <source>
        <dbReference type="ARBA" id="ARBA00022692"/>
    </source>
</evidence>
<feature type="compositionally biased region" description="Low complexity" evidence="5">
    <location>
        <begin position="99"/>
        <end position="124"/>
    </location>
</feature>
<keyword evidence="2 6" id="KW-0812">Transmembrane</keyword>
<keyword evidence="3 6" id="KW-1133">Transmembrane helix</keyword>
<comment type="subcellular location">
    <subcellularLocation>
        <location evidence="1">Membrane</location>
        <topology evidence="1">Single-pass membrane protein</topology>
    </subcellularLocation>
</comment>
<dbReference type="Proteomes" id="UP000184267">
    <property type="component" value="Unassembled WGS sequence"/>
</dbReference>
<keyword evidence="8" id="KW-1185">Reference proteome</keyword>
<feature type="transmembrane region" description="Helical" evidence="6">
    <location>
        <begin position="148"/>
        <end position="174"/>
    </location>
</feature>
<dbReference type="GO" id="GO:0071944">
    <property type="term" value="C:cell periphery"/>
    <property type="evidence" value="ECO:0007669"/>
    <property type="project" value="UniProtKB-ARBA"/>
</dbReference>
<evidence type="ECO:0000256" key="3">
    <source>
        <dbReference type="ARBA" id="ARBA00022989"/>
    </source>
</evidence>
<keyword evidence="4 6" id="KW-0472">Membrane</keyword>
<dbReference type="EMBL" id="MNAD01001704">
    <property type="protein sequence ID" value="OJT02085.1"/>
    <property type="molecule type" value="Genomic_DNA"/>
</dbReference>
<dbReference type="STRING" id="154538.A0A1M2V3B8"/>
<dbReference type="AlphaFoldDB" id="A0A1M2V3B8"/>
<dbReference type="GO" id="GO:0016020">
    <property type="term" value="C:membrane"/>
    <property type="evidence" value="ECO:0007669"/>
    <property type="project" value="UniProtKB-SubCell"/>
</dbReference>
<accession>A0A1M2V3B8</accession>
<name>A0A1M2V3B8_TRAPU</name>
<evidence type="ECO:0000313" key="7">
    <source>
        <dbReference type="EMBL" id="OJT02085.1"/>
    </source>
</evidence>
<dbReference type="OrthoDB" id="2757214at2759"/>
<organism evidence="7 8">
    <name type="scientific">Trametes pubescens</name>
    <name type="common">White-rot fungus</name>
    <dbReference type="NCBI Taxonomy" id="154538"/>
    <lineage>
        <taxon>Eukaryota</taxon>
        <taxon>Fungi</taxon>
        <taxon>Dikarya</taxon>
        <taxon>Basidiomycota</taxon>
        <taxon>Agaricomycotina</taxon>
        <taxon>Agaricomycetes</taxon>
        <taxon>Polyporales</taxon>
        <taxon>Polyporaceae</taxon>
        <taxon>Trametes</taxon>
    </lineage>
</organism>
<feature type="region of interest" description="Disordered" evidence="5">
    <location>
        <begin position="99"/>
        <end position="140"/>
    </location>
</feature>
<proteinExistence type="predicted"/>
<reference evidence="7 8" key="1">
    <citation type="submission" date="2016-10" db="EMBL/GenBank/DDBJ databases">
        <title>Genome sequence of the basidiomycete white-rot fungus Trametes pubescens.</title>
        <authorList>
            <person name="Makela M.R."/>
            <person name="Granchi Z."/>
            <person name="Peng M."/>
            <person name="De Vries R.P."/>
            <person name="Grigoriev I."/>
            <person name="Riley R."/>
            <person name="Hilden K."/>
        </authorList>
    </citation>
    <scope>NUCLEOTIDE SEQUENCE [LARGE SCALE GENOMIC DNA]</scope>
    <source>
        <strain evidence="7 8">FBCC735</strain>
    </source>
</reference>
<evidence type="ECO:0000256" key="1">
    <source>
        <dbReference type="ARBA" id="ARBA00004167"/>
    </source>
</evidence>
<comment type="caution">
    <text evidence="7">The sequence shown here is derived from an EMBL/GenBank/DDBJ whole genome shotgun (WGS) entry which is preliminary data.</text>
</comment>
<evidence type="ECO:0000256" key="6">
    <source>
        <dbReference type="SAM" id="Phobius"/>
    </source>
</evidence>
<dbReference type="PANTHER" id="PTHR15549">
    <property type="entry name" value="PAIRED IMMUNOGLOBULIN-LIKE TYPE 2 RECEPTOR"/>
    <property type="match status" value="1"/>
</dbReference>
<dbReference type="InterPro" id="IPR051694">
    <property type="entry name" value="Immunoregulatory_rcpt-like"/>
</dbReference>
<protein>
    <submittedName>
        <fullName evidence="7">Uncharacterized protein</fullName>
    </submittedName>
</protein>
<evidence type="ECO:0000256" key="4">
    <source>
        <dbReference type="ARBA" id="ARBA00023136"/>
    </source>
</evidence>
<evidence type="ECO:0000313" key="8">
    <source>
        <dbReference type="Proteomes" id="UP000184267"/>
    </source>
</evidence>
<feature type="compositionally biased region" description="Polar residues" evidence="5">
    <location>
        <begin position="125"/>
        <end position="140"/>
    </location>
</feature>
<evidence type="ECO:0000256" key="5">
    <source>
        <dbReference type="SAM" id="MobiDB-lite"/>
    </source>
</evidence>
<sequence>MLCMNCQLDPKAGNEVGIDAPSGTYTKYRGACGAGTNKSLDAETQQAVCNKNIKIDDFLYGGWDDGAWFYVWTKENAEVTHATNNNNTFTRCPNQLSSSATLSPLGPSSSTSPPPTFSQSFASTVPTPSGNTTSSTASGDHTSSGLSFAASAAIGGVVGVLGVCAIAAAGIFFWRRHKRAQHAYTCPSNAARRSYNVFADKPPETAGVASPYLMSTDTRAILVTLARPPYGPGTKFKFETGQQPWARDPASSPSSCAPLHMTPSEVEGKHTRVICWNSGAAIAG</sequence>